<dbReference type="SUPFAM" id="SSF48498">
    <property type="entry name" value="Tetracyclin repressor-like, C-terminal domain"/>
    <property type="match status" value="1"/>
</dbReference>
<dbReference type="InterPro" id="IPR009057">
    <property type="entry name" value="Homeodomain-like_sf"/>
</dbReference>
<dbReference type="PANTHER" id="PTHR30055:SF234">
    <property type="entry name" value="HTH-TYPE TRANSCRIPTIONAL REGULATOR BETI"/>
    <property type="match status" value="1"/>
</dbReference>
<dbReference type="Proteomes" id="UP001589867">
    <property type="component" value="Unassembled WGS sequence"/>
</dbReference>
<keyword evidence="7" id="KW-1185">Reference proteome</keyword>
<reference evidence="6 7" key="1">
    <citation type="submission" date="2024-09" db="EMBL/GenBank/DDBJ databases">
        <authorList>
            <person name="Sun Q."/>
            <person name="Mori K."/>
        </authorList>
    </citation>
    <scope>NUCLEOTIDE SEQUENCE [LARGE SCALE GENOMIC DNA]</scope>
    <source>
        <strain evidence="6 7">TBRC 3947</strain>
    </source>
</reference>
<sequence>MKRSATAEGVMRSIASADGRLLRSDGRRNRDLVVHAALEIFAENGMLGTVEQIATRAGVSRTTVYRSFPTRQALQIAVATSQFAQIHRIALDAQQRSAGSGVGLVDFVFGAFEYNQANRLYLELFAGRPTPEMVEVHSASRRTIAELTDEARMAGVIRPEVTDEDVAFFCGGMSWRLATDRATTQNDWRRIARFVLVGLGVPDELLPPRRVPHAHLDPSVADA</sequence>
<protein>
    <submittedName>
        <fullName evidence="6">TetR/AcrR family transcriptional regulator</fullName>
    </submittedName>
</protein>
<dbReference type="Gene3D" id="1.10.357.10">
    <property type="entry name" value="Tetracycline Repressor, domain 2"/>
    <property type="match status" value="1"/>
</dbReference>
<evidence type="ECO:0000256" key="1">
    <source>
        <dbReference type="ARBA" id="ARBA00023015"/>
    </source>
</evidence>
<dbReference type="PRINTS" id="PR00455">
    <property type="entry name" value="HTHTETR"/>
</dbReference>
<dbReference type="SUPFAM" id="SSF46689">
    <property type="entry name" value="Homeodomain-like"/>
    <property type="match status" value="1"/>
</dbReference>
<gene>
    <name evidence="6" type="ORF">ACFFIA_26540</name>
</gene>
<dbReference type="RefSeq" id="WP_377255193.1">
    <property type="nucleotide sequence ID" value="NZ_JBHLUH010000056.1"/>
</dbReference>
<feature type="DNA-binding region" description="H-T-H motif" evidence="4">
    <location>
        <begin position="49"/>
        <end position="68"/>
    </location>
</feature>
<dbReference type="InterPro" id="IPR001647">
    <property type="entry name" value="HTH_TetR"/>
</dbReference>
<name>A0ABV6M909_9ACTN</name>
<dbReference type="InterPro" id="IPR050109">
    <property type="entry name" value="HTH-type_TetR-like_transc_reg"/>
</dbReference>
<feature type="domain" description="HTH tetR-type" evidence="5">
    <location>
        <begin position="27"/>
        <end position="86"/>
    </location>
</feature>
<evidence type="ECO:0000313" key="7">
    <source>
        <dbReference type="Proteomes" id="UP001589867"/>
    </source>
</evidence>
<evidence type="ECO:0000256" key="2">
    <source>
        <dbReference type="ARBA" id="ARBA00023125"/>
    </source>
</evidence>
<accession>A0ABV6M909</accession>
<dbReference type="EMBL" id="JBHLUH010000056">
    <property type="protein sequence ID" value="MFC0531206.1"/>
    <property type="molecule type" value="Genomic_DNA"/>
</dbReference>
<dbReference type="PANTHER" id="PTHR30055">
    <property type="entry name" value="HTH-TYPE TRANSCRIPTIONAL REGULATOR RUTR"/>
    <property type="match status" value="1"/>
</dbReference>
<dbReference type="Pfam" id="PF00440">
    <property type="entry name" value="TetR_N"/>
    <property type="match status" value="1"/>
</dbReference>
<dbReference type="InterPro" id="IPR036271">
    <property type="entry name" value="Tet_transcr_reg_TetR-rel_C_sf"/>
</dbReference>
<comment type="caution">
    <text evidence="6">The sequence shown here is derived from an EMBL/GenBank/DDBJ whole genome shotgun (WGS) entry which is preliminary data.</text>
</comment>
<evidence type="ECO:0000256" key="4">
    <source>
        <dbReference type="PROSITE-ProRule" id="PRU00335"/>
    </source>
</evidence>
<organism evidence="6 7">
    <name type="scientific">Phytohabitans kaempferiae</name>
    <dbReference type="NCBI Taxonomy" id="1620943"/>
    <lineage>
        <taxon>Bacteria</taxon>
        <taxon>Bacillati</taxon>
        <taxon>Actinomycetota</taxon>
        <taxon>Actinomycetes</taxon>
        <taxon>Micromonosporales</taxon>
        <taxon>Micromonosporaceae</taxon>
    </lineage>
</organism>
<evidence type="ECO:0000313" key="6">
    <source>
        <dbReference type="EMBL" id="MFC0531206.1"/>
    </source>
</evidence>
<evidence type="ECO:0000256" key="3">
    <source>
        <dbReference type="ARBA" id="ARBA00023163"/>
    </source>
</evidence>
<dbReference type="PROSITE" id="PS50977">
    <property type="entry name" value="HTH_TETR_2"/>
    <property type="match status" value="1"/>
</dbReference>
<keyword evidence="2 4" id="KW-0238">DNA-binding</keyword>
<evidence type="ECO:0000259" key="5">
    <source>
        <dbReference type="PROSITE" id="PS50977"/>
    </source>
</evidence>
<keyword evidence="3" id="KW-0804">Transcription</keyword>
<keyword evidence="1" id="KW-0805">Transcription regulation</keyword>
<proteinExistence type="predicted"/>